<dbReference type="InParanoid" id="T1FHL1"/>
<feature type="transmembrane region" description="Helical" evidence="6">
    <location>
        <begin position="118"/>
        <end position="141"/>
    </location>
</feature>
<feature type="transmembrane region" description="Helical" evidence="6">
    <location>
        <begin position="338"/>
        <end position="360"/>
    </location>
</feature>
<keyword evidence="4 6" id="KW-0472">Membrane</keyword>
<reference evidence="9" key="1">
    <citation type="submission" date="2012-12" db="EMBL/GenBank/DDBJ databases">
        <authorList>
            <person name="Hellsten U."/>
            <person name="Grimwood J."/>
            <person name="Chapman J.A."/>
            <person name="Shapiro H."/>
            <person name="Aerts A."/>
            <person name="Otillar R.P."/>
            <person name="Terry A.Y."/>
            <person name="Boore J.L."/>
            <person name="Simakov O."/>
            <person name="Marletaz F."/>
            <person name="Cho S.-J."/>
            <person name="Edsinger-Gonzales E."/>
            <person name="Havlak P."/>
            <person name="Kuo D.-H."/>
            <person name="Larsson T."/>
            <person name="Lv J."/>
            <person name="Arendt D."/>
            <person name="Savage R."/>
            <person name="Osoegawa K."/>
            <person name="de Jong P."/>
            <person name="Lindberg D.R."/>
            <person name="Seaver E.C."/>
            <person name="Weisblat D.A."/>
            <person name="Putnam N.H."/>
            <person name="Grigoriev I.V."/>
            <person name="Rokhsar D.S."/>
        </authorList>
    </citation>
    <scope>NUCLEOTIDE SEQUENCE</scope>
</reference>
<evidence type="ECO:0000256" key="2">
    <source>
        <dbReference type="ARBA" id="ARBA00022692"/>
    </source>
</evidence>
<evidence type="ECO:0000256" key="4">
    <source>
        <dbReference type="ARBA" id="ARBA00023136"/>
    </source>
</evidence>
<feature type="transmembrane region" description="Helical" evidence="6">
    <location>
        <begin position="165"/>
        <end position="190"/>
    </location>
</feature>
<dbReference type="GeneID" id="20208310"/>
<dbReference type="EMBL" id="KB097694">
    <property type="protein sequence ID" value="ESN91834.1"/>
    <property type="molecule type" value="Genomic_DNA"/>
</dbReference>
<keyword evidence="9" id="KW-1185">Reference proteome</keyword>
<dbReference type="CTD" id="20208310"/>
<dbReference type="GO" id="GO:0005886">
    <property type="term" value="C:plasma membrane"/>
    <property type="evidence" value="ECO:0000318"/>
    <property type="project" value="GO_Central"/>
</dbReference>
<dbReference type="OrthoDB" id="9836210at2759"/>
<dbReference type="EMBL" id="AMQM01007920">
    <property type="status" value="NOT_ANNOTATED_CDS"/>
    <property type="molecule type" value="Genomic_DNA"/>
</dbReference>
<evidence type="ECO:0000313" key="9">
    <source>
        <dbReference type="Proteomes" id="UP000015101"/>
    </source>
</evidence>
<dbReference type="EnsemblMetazoa" id="HelroT182008">
    <property type="protein sequence ID" value="HelroP182008"/>
    <property type="gene ID" value="HelroG182008"/>
</dbReference>
<dbReference type="HOGENOM" id="CLU_418744_0_0_1"/>
<reference evidence="7 9" key="2">
    <citation type="journal article" date="2013" name="Nature">
        <title>Insights into bilaterian evolution from three spiralian genomes.</title>
        <authorList>
            <person name="Simakov O."/>
            <person name="Marletaz F."/>
            <person name="Cho S.J."/>
            <person name="Edsinger-Gonzales E."/>
            <person name="Havlak P."/>
            <person name="Hellsten U."/>
            <person name="Kuo D.H."/>
            <person name="Larsson T."/>
            <person name="Lv J."/>
            <person name="Arendt D."/>
            <person name="Savage R."/>
            <person name="Osoegawa K."/>
            <person name="de Jong P."/>
            <person name="Grimwood J."/>
            <person name="Chapman J.A."/>
            <person name="Shapiro H."/>
            <person name="Aerts A."/>
            <person name="Otillar R.P."/>
            <person name="Terry A.Y."/>
            <person name="Boore J.L."/>
            <person name="Grigoriev I.V."/>
            <person name="Lindberg D.R."/>
            <person name="Seaver E.C."/>
            <person name="Weisblat D.A."/>
            <person name="Putnam N.H."/>
            <person name="Rokhsar D.S."/>
        </authorList>
    </citation>
    <scope>NUCLEOTIDE SEQUENCE</scope>
</reference>
<evidence type="ECO:0000313" key="8">
    <source>
        <dbReference type="EnsemblMetazoa" id="HelroP182008"/>
    </source>
</evidence>
<dbReference type="KEGG" id="hro:HELRODRAFT_182008"/>
<keyword evidence="2 6" id="KW-0812">Transmembrane</keyword>
<reference evidence="8" key="3">
    <citation type="submission" date="2015-06" db="UniProtKB">
        <authorList>
            <consortium name="EnsemblMetazoa"/>
        </authorList>
    </citation>
    <scope>IDENTIFICATION</scope>
</reference>
<dbReference type="CDD" id="cd03127">
    <property type="entry name" value="tetraspanin_LEL"/>
    <property type="match status" value="1"/>
</dbReference>
<dbReference type="GO" id="GO:0072659">
    <property type="term" value="P:protein localization to plasma membrane"/>
    <property type="evidence" value="ECO:0000318"/>
    <property type="project" value="GO_Central"/>
</dbReference>
<sequence>MTLSKKEREEKEARERRERDERIGQMKANLARKKLMKVRRLIKVPKEVTKKKLLKIKGSKDFALRTTKIKADTLKKILAKEKQRFSAKVVKVQHPAMTFSRRWKLLESNNQLFNYARWLALIIAYCFVNLSTLFLAAYSYFMTMSEPYIYMENFVSFGREHGQNLVFFCIQSAIVSFHGFCLSCAAVDVVRRNNLRFFAIMYLIHSAIHLIFLLIVAIFYIVAWLHVRRFMQNGDYLYDPLRLYTEEQDIFISINEFQMKYGCCGVKSYLDWARVRWWTGEYSQVKKIKYMFKVPFSCCDQDLVRAGTCIWFAQSTIDLTINRHGCRGQVKEFLKSELFVKMVLLVVMTVCHIICFVFLLPSVLNLPHMELLIFRPPPPKPRDKDKERLWITNTLAQLFSKSPTAVRTTEAQKLAAAQQTQQTNAVANLTGAKALVMNLIQDREKLDDLRHDFKERQKAKERDLFVKDMREAKFVDNKSNSGNYNFRNFTSNNLEVNTSKHKYDVNNDACLIHFDDSTINFNFGPITCKNNLSPQNRNEMNEKYDYRRHFKTTKSKRTTSQIPNSSELVEVYKNNLNTNICCKFAKNQNASFNSAQIYVSGEAVNSQKVENYEKTFENILNCYETTKPTLLETPSLTTAALKTPPILKHKNFRMF</sequence>
<evidence type="ECO:0000256" key="6">
    <source>
        <dbReference type="SAM" id="Phobius"/>
    </source>
</evidence>
<protein>
    <recommendedName>
        <fullName evidence="10">Tetraspanin</fullName>
    </recommendedName>
</protein>
<name>T1FHL1_HELRO</name>
<feature type="region of interest" description="Disordered" evidence="5">
    <location>
        <begin position="1"/>
        <end position="21"/>
    </location>
</feature>
<accession>T1FHL1</accession>
<organism evidence="8 9">
    <name type="scientific">Helobdella robusta</name>
    <name type="common">Californian leech</name>
    <dbReference type="NCBI Taxonomy" id="6412"/>
    <lineage>
        <taxon>Eukaryota</taxon>
        <taxon>Metazoa</taxon>
        <taxon>Spiralia</taxon>
        <taxon>Lophotrochozoa</taxon>
        <taxon>Annelida</taxon>
        <taxon>Clitellata</taxon>
        <taxon>Hirudinea</taxon>
        <taxon>Rhynchobdellida</taxon>
        <taxon>Glossiphoniidae</taxon>
        <taxon>Helobdella</taxon>
    </lineage>
</organism>
<dbReference type="RefSeq" id="XP_009030022.1">
    <property type="nucleotide sequence ID" value="XM_009031774.1"/>
</dbReference>
<proteinExistence type="predicted"/>
<dbReference type="Gene3D" id="1.10.1450.10">
    <property type="entry name" value="Tetraspanin"/>
    <property type="match status" value="1"/>
</dbReference>
<dbReference type="Pfam" id="PF00335">
    <property type="entry name" value="Tetraspanin"/>
    <property type="match status" value="1"/>
</dbReference>
<evidence type="ECO:0000256" key="3">
    <source>
        <dbReference type="ARBA" id="ARBA00022989"/>
    </source>
</evidence>
<evidence type="ECO:0008006" key="10">
    <source>
        <dbReference type="Google" id="ProtNLM"/>
    </source>
</evidence>
<gene>
    <name evidence="8" type="primary">20208310</name>
    <name evidence="7" type="ORF">HELRODRAFT_182008</name>
</gene>
<dbReference type="GO" id="GO:0051604">
    <property type="term" value="P:protein maturation"/>
    <property type="evidence" value="ECO:0000318"/>
    <property type="project" value="GO_Central"/>
</dbReference>
<evidence type="ECO:0000256" key="5">
    <source>
        <dbReference type="SAM" id="MobiDB-lite"/>
    </source>
</evidence>
<evidence type="ECO:0000313" key="7">
    <source>
        <dbReference type="EMBL" id="ESN91834.1"/>
    </source>
</evidence>
<dbReference type="InterPro" id="IPR018499">
    <property type="entry name" value="Tetraspanin/Peripherin"/>
</dbReference>
<dbReference type="Proteomes" id="UP000015101">
    <property type="component" value="Unassembled WGS sequence"/>
</dbReference>
<keyword evidence="3 6" id="KW-1133">Transmembrane helix</keyword>
<dbReference type="AlphaFoldDB" id="T1FHL1"/>
<evidence type="ECO:0000256" key="1">
    <source>
        <dbReference type="ARBA" id="ARBA00004141"/>
    </source>
</evidence>
<dbReference type="InterPro" id="IPR008952">
    <property type="entry name" value="Tetraspanin_EC2_sf"/>
</dbReference>
<dbReference type="SUPFAM" id="SSF48652">
    <property type="entry name" value="Tetraspanin"/>
    <property type="match status" value="1"/>
</dbReference>
<feature type="transmembrane region" description="Helical" evidence="6">
    <location>
        <begin position="202"/>
        <end position="227"/>
    </location>
</feature>
<comment type="subcellular location">
    <subcellularLocation>
        <location evidence="1">Membrane</location>
        <topology evidence="1">Multi-pass membrane protein</topology>
    </subcellularLocation>
</comment>